<proteinExistence type="predicted"/>
<gene>
    <name evidence="1" type="ORF">LCGC14_0207290</name>
</gene>
<accession>A0A0F9UH70</accession>
<sequence>MEAMLPKNIQAGLDAARLDSMRKSSHLRVEADGAQHKVLRYWDTGFSLESATAPQLRGRVDLYDGAAHLCQCLIVAVAQEGDEMLFDFKRATRVAKTAALDFERARDAPAGLIGTDAPH</sequence>
<reference evidence="1" key="1">
    <citation type="journal article" date="2015" name="Nature">
        <title>Complex archaea that bridge the gap between prokaryotes and eukaryotes.</title>
        <authorList>
            <person name="Spang A."/>
            <person name="Saw J.H."/>
            <person name="Jorgensen S.L."/>
            <person name="Zaremba-Niedzwiedzka K."/>
            <person name="Martijn J."/>
            <person name="Lind A.E."/>
            <person name="van Eijk R."/>
            <person name="Schleper C."/>
            <person name="Guy L."/>
            <person name="Ettema T.J."/>
        </authorList>
    </citation>
    <scope>NUCLEOTIDE SEQUENCE</scope>
</reference>
<evidence type="ECO:0000313" key="1">
    <source>
        <dbReference type="EMBL" id="KKN92570.1"/>
    </source>
</evidence>
<protein>
    <submittedName>
        <fullName evidence="1">Uncharacterized protein</fullName>
    </submittedName>
</protein>
<comment type="caution">
    <text evidence="1">The sequence shown here is derived from an EMBL/GenBank/DDBJ whole genome shotgun (WGS) entry which is preliminary data.</text>
</comment>
<dbReference type="AlphaFoldDB" id="A0A0F9UH70"/>
<dbReference type="EMBL" id="LAZR01000094">
    <property type="protein sequence ID" value="KKN92570.1"/>
    <property type="molecule type" value="Genomic_DNA"/>
</dbReference>
<name>A0A0F9UH70_9ZZZZ</name>
<organism evidence="1">
    <name type="scientific">marine sediment metagenome</name>
    <dbReference type="NCBI Taxonomy" id="412755"/>
    <lineage>
        <taxon>unclassified sequences</taxon>
        <taxon>metagenomes</taxon>
        <taxon>ecological metagenomes</taxon>
    </lineage>
</organism>